<feature type="compositionally biased region" description="Polar residues" evidence="1">
    <location>
        <begin position="147"/>
        <end position="158"/>
    </location>
</feature>
<feature type="region of interest" description="Disordered" evidence="1">
    <location>
        <begin position="126"/>
        <end position="159"/>
    </location>
</feature>
<dbReference type="Proteomes" id="UP000241769">
    <property type="component" value="Unassembled WGS sequence"/>
</dbReference>
<dbReference type="InParanoid" id="A0A2P6NXS7"/>
<reference evidence="2 3" key="1">
    <citation type="journal article" date="2018" name="Genome Biol. Evol.">
        <title>Multiple Roots of Fruiting Body Formation in Amoebozoa.</title>
        <authorList>
            <person name="Hillmann F."/>
            <person name="Forbes G."/>
            <person name="Novohradska S."/>
            <person name="Ferling I."/>
            <person name="Riege K."/>
            <person name="Groth M."/>
            <person name="Westermann M."/>
            <person name="Marz M."/>
            <person name="Spaller T."/>
            <person name="Winckler T."/>
            <person name="Schaap P."/>
            <person name="Glockner G."/>
        </authorList>
    </citation>
    <scope>NUCLEOTIDE SEQUENCE [LARGE SCALE GENOMIC DNA]</scope>
    <source>
        <strain evidence="2 3">Jena</strain>
    </source>
</reference>
<gene>
    <name evidence="2" type="ORF">PROFUN_00214</name>
</gene>
<comment type="caution">
    <text evidence="2">The sequence shown here is derived from an EMBL/GenBank/DDBJ whole genome shotgun (WGS) entry which is preliminary data.</text>
</comment>
<evidence type="ECO:0000256" key="1">
    <source>
        <dbReference type="SAM" id="MobiDB-lite"/>
    </source>
</evidence>
<feature type="compositionally biased region" description="Basic and acidic residues" evidence="1">
    <location>
        <begin position="180"/>
        <end position="189"/>
    </location>
</feature>
<evidence type="ECO:0000313" key="2">
    <source>
        <dbReference type="EMBL" id="PRP88746.1"/>
    </source>
</evidence>
<evidence type="ECO:0000313" key="3">
    <source>
        <dbReference type="Proteomes" id="UP000241769"/>
    </source>
</evidence>
<feature type="compositionally biased region" description="Basic and acidic residues" evidence="1">
    <location>
        <begin position="200"/>
        <end position="218"/>
    </location>
</feature>
<accession>A0A2P6NXS7</accession>
<dbReference type="EMBL" id="MDYQ01000007">
    <property type="protein sequence ID" value="PRP88746.1"/>
    <property type="molecule type" value="Genomic_DNA"/>
</dbReference>
<organism evidence="2 3">
    <name type="scientific">Planoprotostelium fungivorum</name>
    <dbReference type="NCBI Taxonomy" id="1890364"/>
    <lineage>
        <taxon>Eukaryota</taxon>
        <taxon>Amoebozoa</taxon>
        <taxon>Evosea</taxon>
        <taxon>Variosea</taxon>
        <taxon>Cavosteliida</taxon>
        <taxon>Cavosteliaceae</taxon>
        <taxon>Planoprotostelium</taxon>
    </lineage>
</organism>
<dbReference type="AlphaFoldDB" id="A0A2P6NXS7"/>
<proteinExistence type="predicted"/>
<feature type="region of interest" description="Disordered" evidence="1">
    <location>
        <begin position="180"/>
        <end position="218"/>
    </location>
</feature>
<keyword evidence="3" id="KW-1185">Reference proteome</keyword>
<name>A0A2P6NXS7_9EUKA</name>
<sequence length="297" mass="34468">MVRLYDHKVVLQCVQSKSDDVGLSCKGFSRCLTKDVSKDYDGIDLVCLLENVPDFFFGEEALNGLFMTKLCVVWRYLFPIFWSTTRNHKSILRFLTKTDEKNSWFGFDRGTRSWLLSSFVTMYPQERRSEHTQGTQAPPHQPHENHVQPSSAPLQHQVTRPILSPQRLRSYCGRTECRKMRLHQGHSEPNKGPTNLKPLRSKEEKGTEEEKSELVPVDSDRRKVRQKRLFDAQNNFSIEWTNFVVDRQSSFQSTQIDVVTAMAVEKKLYMFKHISSLTTDVTRATGFTTYYSAWVLG</sequence>
<protein>
    <submittedName>
        <fullName evidence="2">Uncharacterized protein</fullName>
    </submittedName>
</protein>